<gene>
    <name evidence="1" type="ORF">OMM_11774</name>
</gene>
<protein>
    <submittedName>
        <fullName evidence="1">Uncharacterized protein</fullName>
    </submittedName>
</protein>
<evidence type="ECO:0000313" key="1">
    <source>
        <dbReference type="EMBL" id="ETR67274.1"/>
    </source>
</evidence>
<reference evidence="2" key="1">
    <citation type="submission" date="2012-11" db="EMBL/GenBank/DDBJ databases">
        <authorList>
            <person name="Lucero-Rivera Y.E."/>
            <person name="Tovar-Ramirez D."/>
        </authorList>
    </citation>
    <scope>NUCLEOTIDE SEQUENCE [LARGE SCALE GENOMIC DNA]</scope>
    <source>
        <strain evidence="2">Araruama</strain>
    </source>
</reference>
<dbReference type="Proteomes" id="UP000189670">
    <property type="component" value="Unassembled WGS sequence"/>
</dbReference>
<proteinExistence type="predicted"/>
<sequence length="110" mass="12916">MVKKQDRNQFGALQPKYNFSMNPYPEFRFSKCPDCQNKTGQRKLPLIIHIDPKNLIALNYTCRYCQQCDMLIAHKHEVEHHLTELFQQMDKNVIGNNYLVFGTVEKKGLA</sequence>
<accession>A0A1V1NXK3</accession>
<evidence type="ECO:0000313" key="2">
    <source>
        <dbReference type="Proteomes" id="UP000189670"/>
    </source>
</evidence>
<dbReference type="AlphaFoldDB" id="A0A1V1NXK3"/>
<dbReference type="EMBL" id="ATBP01001468">
    <property type="protein sequence ID" value="ETR67274.1"/>
    <property type="molecule type" value="Genomic_DNA"/>
</dbReference>
<comment type="caution">
    <text evidence="1">The sequence shown here is derived from an EMBL/GenBank/DDBJ whole genome shotgun (WGS) entry which is preliminary data.</text>
</comment>
<name>A0A1V1NXK3_9BACT</name>
<organism evidence="1 2">
    <name type="scientific">Candidatus Magnetoglobus multicellularis str. Araruama</name>
    <dbReference type="NCBI Taxonomy" id="890399"/>
    <lineage>
        <taxon>Bacteria</taxon>
        <taxon>Pseudomonadati</taxon>
        <taxon>Thermodesulfobacteriota</taxon>
        <taxon>Desulfobacteria</taxon>
        <taxon>Desulfobacterales</taxon>
        <taxon>Desulfobacteraceae</taxon>
        <taxon>Candidatus Magnetoglobus</taxon>
    </lineage>
</organism>